<evidence type="ECO:0000259" key="4">
    <source>
        <dbReference type="PROSITE" id="PS50158"/>
    </source>
</evidence>
<dbReference type="InterPro" id="IPR036875">
    <property type="entry name" value="Znf_CCHC_sf"/>
</dbReference>
<feature type="compositionally biased region" description="Polar residues" evidence="3">
    <location>
        <begin position="33"/>
        <end position="45"/>
    </location>
</feature>
<keyword evidence="1" id="KW-0507">mRNA processing</keyword>
<keyword evidence="2" id="KW-0863">Zinc-finger</keyword>
<feature type="domain" description="CCHC-type" evidence="4">
    <location>
        <begin position="477"/>
        <end position="493"/>
    </location>
</feature>
<feature type="compositionally biased region" description="Low complexity" evidence="3">
    <location>
        <begin position="409"/>
        <end position="419"/>
    </location>
</feature>
<dbReference type="PROSITE" id="PS50158">
    <property type="entry name" value="ZF_CCHC"/>
    <property type="match status" value="1"/>
</dbReference>
<organism evidence="5 6">
    <name type="scientific">Tricholomella constricta</name>
    <dbReference type="NCBI Taxonomy" id="117010"/>
    <lineage>
        <taxon>Eukaryota</taxon>
        <taxon>Fungi</taxon>
        <taxon>Dikarya</taxon>
        <taxon>Basidiomycota</taxon>
        <taxon>Agaricomycotina</taxon>
        <taxon>Agaricomycetes</taxon>
        <taxon>Agaricomycetidae</taxon>
        <taxon>Agaricales</taxon>
        <taxon>Tricholomatineae</taxon>
        <taxon>Lyophyllaceae</taxon>
        <taxon>Tricholomella</taxon>
    </lineage>
</organism>
<feature type="compositionally biased region" description="Basic and acidic residues" evidence="3">
    <location>
        <begin position="87"/>
        <end position="110"/>
    </location>
</feature>
<dbReference type="GO" id="GO:0003676">
    <property type="term" value="F:nucleic acid binding"/>
    <property type="evidence" value="ECO:0007669"/>
    <property type="project" value="InterPro"/>
</dbReference>
<feature type="compositionally biased region" description="Basic and acidic residues" evidence="3">
    <location>
        <begin position="460"/>
        <end position="471"/>
    </location>
</feature>
<dbReference type="GO" id="GO:0008270">
    <property type="term" value="F:zinc ion binding"/>
    <property type="evidence" value="ECO:0007669"/>
    <property type="project" value="UniProtKB-KW"/>
</dbReference>
<feature type="compositionally biased region" description="Basic residues" evidence="3">
    <location>
        <begin position="258"/>
        <end position="278"/>
    </location>
</feature>
<dbReference type="GO" id="GO:0006397">
    <property type="term" value="P:mRNA processing"/>
    <property type="evidence" value="ECO:0007669"/>
    <property type="project" value="UniProtKB-KW"/>
</dbReference>
<feature type="compositionally biased region" description="Basic and acidic residues" evidence="3">
    <location>
        <begin position="351"/>
        <end position="364"/>
    </location>
</feature>
<dbReference type="InterPro" id="IPR001878">
    <property type="entry name" value="Znf_CCHC"/>
</dbReference>
<feature type="compositionally biased region" description="Low complexity" evidence="3">
    <location>
        <begin position="304"/>
        <end position="321"/>
    </location>
</feature>
<gene>
    <name evidence="5" type="ORF">D9615_009051</name>
</gene>
<protein>
    <recommendedName>
        <fullName evidence="4">CCHC-type domain-containing protein</fullName>
    </recommendedName>
</protein>
<dbReference type="OrthoDB" id="3205788at2759"/>
<feature type="compositionally biased region" description="Basic and acidic residues" evidence="3">
    <location>
        <begin position="420"/>
        <end position="437"/>
    </location>
</feature>
<reference evidence="5 6" key="1">
    <citation type="journal article" date="2020" name="ISME J.">
        <title>Uncovering the hidden diversity of litter-decomposition mechanisms in mushroom-forming fungi.</title>
        <authorList>
            <person name="Floudas D."/>
            <person name="Bentzer J."/>
            <person name="Ahren D."/>
            <person name="Johansson T."/>
            <person name="Persson P."/>
            <person name="Tunlid A."/>
        </authorList>
    </citation>
    <scope>NUCLEOTIDE SEQUENCE [LARGE SCALE GENOMIC DNA]</scope>
    <source>
        <strain evidence="5 6">CBS 661.87</strain>
    </source>
</reference>
<name>A0A8H5GZY3_9AGAR</name>
<proteinExistence type="predicted"/>
<feature type="region of interest" description="Disordered" evidence="3">
    <location>
        <begin position="1"/>
        <end position="74"/>
    </location>
</feature>
<dbReference type="AlphaFoldDB" id="A0A8H5GZY3"/>
<dbReference type="EMBL" id="JAACJP010000036">
    <property type="protein sequence ID" value="KAF5374431.1"/>
    <property type="molecule type" value="Genomic_DNA"/>
</dbReference>
<feature type="region of interest" description="Disordered" evidence="3">
    <location>
        <begin position="87"/>
        <end position="192"/>
    </location>
</feature>
<evidence type="ECO:0000313" key="5">
    <source>
        <dbReference type="EMBL" id="KAF5374431.1"/>
    </source>
</evidence>
<feature type="region of interest" description="Disordered" evidence="3">
    <location>
        <begin position="253"/>
        <end position="364"/>
    </location>
</feature>
<feature type="compositionally biased region" description="Low complexity" evidence="3">
    <location>
        <begin position="329"/>
        <end position="350"/>
    </location>
</feature>
<evidence type="ECO:0000313" key="6">
    <source>
        <dbReference type="Proteomes" id="UP000565441"/>
    </source>
</evidence>
<dbReference type="SMART" id="SM00343">
    <property type="entry name" value="ZnF_C2HC"/>
    <property type="match status" value="1"/>
</dbReference>
<evidence type="ECO:0000256" key="2">
    <source>
        <dbReference type="PROSITE-ProRule" id="PRU00047"/>
    </source>
</evidence>
<keyword evidence="6" id="KW-1185">Reference proteome</keyword>
<dbReference type="Gene3D" id="4.10.60.10">
    <property type="entry name" value="Zinc finger, CCHC-type"/>
    <property type="match status" value="1"/>
</dbReference>
<sequence>MSTSPIAESFADISPPSADMELDSAELVEAPVSTHSPARSYSSVVRSGLGEPRSPSPGEENQETVPSWNDITKERNRLECRSWAQCREDEQRENEARFRAAEARKQEQLRELGGQWHTVSNRRPRARSLEGPEQLTKSQADTVRQAEEGMDPTQLNLLRRREQATRVEEGPEARGVGPSKGKNPDPRNWGAAGIPAEELEVAAQQAALEEYESIRVSPVGNVPVATDRQSASVNRELMKEIESLRAELNDLRKAAKADKKKKYDRKKAKAQKAKKARKQEKGDMRPSTQITPSSYLGVAFRNISDGPSEDSSGSSGSSSSDSDSDEDSSSSSSSDSSSDTDSSDSTTGSESEPKALWRERLNPEESRWDHIVEAAEIHEIAEAVEVGPSRNPKKPNQSPSQNTGGGSGSRRFASSGQRFGNREQSRTDDARSKEPVHRTGPNGGKTERRPKPPTNNQTNNHDHLSKQRKDELRAQNKCFKCYEVGHTARNCPDNQQVKSPGNGPPGVANFSLEMRIDETEKLRSLAETTESVETLELGMITMQEDIEHDNPSRPYIHAMGDPLAERATKDLTDNQPYPGDWTEGTSDRFLIYRVAGGRHVIFDHMMDYDDLIEDVLIPSAFLEDGAFDVVQWYTQQMSKRLWKAGEYSPDATEELTEEQRRDPLAERAEEVLQSGAPYPGDVDNPEHWGATRFEVWRDHANGDIHSIYDKLLDFHRSA</sequence>
<comment type="caution">
    <text evidence="5">The sequence shown here is derived from an EMBL/GenBank/DDBJ whole genome shotgun (WGS) entry which is preliminary data.</text>
</comment>
<dbReference type="Proteomes" id="UP000565441">
    <property type="component" value="Unassembled WGS sequence"/>
</dbReference>
<dbReference type="SUPFAM" id="SSF57756">
    <property type="entry name" value="Retrovirus zinc finger-like domains"/>
    <property type="match status" value="1"/>
</dbReference>
<keyword evidence="2" id="KW-0862">Zinc</keyword>
<feature type="compositionally biased region" description="Basic and acidic residues" evidence="3">
    <location>
        <begin position="159"/>
        <end position="172"/>
    </location>
</feature>
<feature type="region of interest" description="Disordered" evidence="3">
    <location>
        <begin position="379"/>
        <end position="471"/>
    </location>
</feature>
<accession>A0A8H5GZY3</accession>
<evidence type="ECO:0000256" key="1">
    <source>
        <dbReference type="ARBA" id="ARBA00022664"/>
    </source>
</evidence>
<evidence type="ECO:0000256" key="3">
    <source>
        <dbReference type="SAM" id="MobiDB-lite"/>
    </source>
</evidence>
<keyword evidence="2" id="KW-0479">Metal-binding</keyword>